<dbReference type="InterPro" id="IPR000979">
    <property type="entry name" value="Phosphodiesterase_MJ0936/Vps29"/>
</dbReference>
<dbReference type="Pfam" id="PF12850">
    <property type="entry name" value="Metallophos_2"/>
    <property type="match status" value="1"/>
</dbReference>
<dbReference type="STRING" id="439219.SAMN02910293_00946"/>
<dbReference type="NCBIfam" id="TIGR00040">
    <property type="entry name" value="yfcE"/>
    <property type="match status" value="1"/>
</dbReference>
<keyword evidence="2" id="KW-0479">Metal-binding</keyword>
<protein>
    <recommendedName>
        <fullName evidence="2">Phosphoesterase</fullName>
        <ecNumber evidence="2">3.1.4.-</ecNumber>
    </recommendedName>
</protein>
<comment type="cofactor">
    <cofactor evidence="2">
        <name>a divalent metal cation</name>
        <dbReference type="ChEBI" id="CHEBI:60240"/>
    </cofactor>
</comment>
<evidence type="ECO:0000313" key="5">
    <source>
        <dbReference type="Proteomes" id="UP000182508"/>
    </source>
</evidence>
<dbReference type="InterPro" id="IPR029052">
    <property type="entry name" value="Metallo-depent_PP-like"/>
</dbReference>
<dbReference type="EC" id="3.1.4.-" evidence="2"/>
<dbReference type="PANTHER" id="PTHR11124">
    <property type="entry name" value="VACUOLAR SORTING PROTEIN VPS29"/>
    <property type="match status" value="1"/>
</dbReference>
<evidence type="ECO:0000256" key="1">
    <source>
        <dbReference type="ARBA" id="ARBA00008950"/>
    </source>
</evidence>
<sequence length="173" mass="19836">MASTTFIVMSDSHGDREIVKEIKERYQGKVDAIFHNGDSELPSSDPVWDGIYVVAGNCDYDSGYPNNLVTQLANVRVAQTHGHLYHINFMWDRLDLFAQEAQADICLYGHLHRASAWQEGNIVFINPGSVLQPRGEIREKLYAKVEVTDTSIKVDYYTRDHKLYPQISKEFKR</sequence>
<gene>
    <name evidence="4" type="ORF">SAMN02910293_00946</name>
</gene>
<dbReference type="EMBL" id="FMXP01000011">
    <property type="protein sequence ID" value="SDB18756.1"/>
    <property type="molecule type" value="Genomic_DNA"/>
</dbReference>
<dbReference type="GO" id="GO:0046872">
    <property type="term" value="F:metal ion binding"/>
    <property type="evidence" value="ECO:0007669"/>
    <property type="project" value="UniProtKB-KW"/>
</dbReference>
<dbReference type="GO" id="GO:0016787">
    <property type="term" value="F:hydrolase activity"/>
    <property type="evidence" value="ECO:0007669"/>
    <property type="project" value="UniProtKB-UniRule"/>
</dbReference>
<dbReference type="InterPro" id="IPR024654">
    <property type="entry name" value="Calcineurin-like_PHP_lpxH"/>
</dbReference>
<dbReference type="eggNOG" id="COG0622">
    <property type="taxonomic scope" value="Bacteria"/>
</dbReference>
<organism evidence="4 5">
    <name type="scientific">Streptococcus henryi</name>
    <dbReference type="NCBI Taxonomy" id="439219"/>
    <lineage>
        <taxon>Bacteria</taxon>
        <taxon>Bacillati</taxon>
        <taxon>Bacillota</taxon>
        <taxon>Bacilli</taxon>
        <taxon>Lactobacillales</taxon>
        <taxon>Streptococcaceae</taxon>
        <taxon>Streptococcus</taxon>
    </lineage>
</organism>
<dbReference type="InterPro" id="IPR041802">
    <property type="entry name" value="MPP_YfcE"/>
</dbReference>
<proteinExistence type="inferred from homology"/>
<evidence type="ECO:0000256" key="2">
    <source>
        <dbReference type="RuleBase" id="RU362039"/>
    </source>
</evidence>
<feature type="domain" description="Calcineurin-like phosphoesterase" evidence="3">
    <location>
        <begin position="6"/>
        <end position="148"/>
    </location>
</feature>
<reference evidence="4 5" key="1">
    <citation type="submission" date="2016-10" db="EMBL/GenBank/DDBJ databases">
        <authorList>
            <person name="de Groot N.N."/>
        </authorList>
    </citation>
    <scope>NUCLEOTIDE SEQUENCE [LARGE SCALE GENOMIC DNA]</scope>
    <source>
        <strain evidence="4 5">A-4</strain>
    </source>
</reference>
<dbReference type="Gene3D" id="3.60.21.10">
    <property type="match status" value="1"/>
</dbReference>
<name>A0A1G6BDX8_9STRE</name>
<dbReference type="AlphaFoldDB" id="A0A1G6BDX8"/>
<accession>A0A1G6BDX8</accession>
<dbReference type="Proteomes" id="UP000182508">
    <property type="component" value="Unassembled WGS sequence"/>
</dbReference>
<comment type="similarity">
    <text evidence="1 2">Belongs to the metallophosphoesterase superfamily. YfcE family.</text>
</comment>
<keyword evidence="5" id="KW-1185">Reference proteome</keyword>
<dbReference type="CDD" id="cd00841">
    <property type="entry name" value="MPP_YfcE"/>
    <property type="match status" value="1"/>
</dbReference>
<dbReference type="SUPFAM" id="SSF56300">
    <property type="entry name" value="Metallo-dependent phosphatases"/>
    <property type="match status" value="1"/>
</dbReference>
<evidence type="ECO:0000259" key="3">
    <source>
        <dbReference type="Pfam" id="PF12850"/>
    </source>
</evidence>
<dbReference type="RefSeq" id="WP_040833577.1">
    <property type="nucleotide sequence ID" value="NZ_FMXP01000011.1"/>
</dbReference>
<evidence type="ECO:0000313" key="4">
    <source>
        <dbReference type="EMBL" id="SDB18756.1"/>
    </source>
</evidence>